<sequence length="111" mass="12800">MFMIFITKVPEMDSRELFVQIETNSKSRLNRGGFDIALHERRRTPHFQIRLYVQIIQTSQISWNRAGNRNGGIKCVTETSKFILPDSSKFDEYNVSSQLLGWSILGMDAVS</sequence>
<dbReference type="EMBL" id="CAXDID020000094">
    <property type="protein sequence ID" value="CAL6023772.1"/>
    <property type="molecule type" value="Genomic_DNA"/>
</dbReference>
<evidence type="ECO:0000313" key="3">
    <source>
        <dbReference type="Proteomes" id="UP001642409"/>
    </source>
</evidence>
<name>A0AA86QK33_9EUKA</name>
<gene>
    <name evidence="2" type="ORF">HINF_LOCUS29295</name>
    <name evidence="1" type="ORF">HINF_LOCUS42189</name>
</gene>
<evidence type="ECO:0000313" key="1">
    <source>
        <dbReference type="EMBL" id="CAI9954544.1"/>
    </source>
</evidence>
<comment type="caution">
    <text evidence="1">The sequence shown here is derived from an EMBL/GenBank/DDBJ whole genome shotgun (WGS) entry which is preliminary data.</text>
</comment>
<dbReference type="Proteomes" id="UP001642409">
    <property type="component" value="Unassembled WGS sequence"/>
</dbReference>
<protein>
    <submittedName>
        <fullName evidence="2">Hypothetical_protein</fullName>
    </submittedName>
</protein>
<organism evidence="1">
    <name type="scientific">Hexamita inflata</name>
    <dbReference type="NCBI Taxonomy" id="28002"/>
    <lineage>
        <taxon>Eukaryota</taxon>
        <taxon>Metamonada</taxon>
        <taxon>Diplomonadida</taxon>
        <taxon>Hexamitidae</taxon>
        <taxon>Hexamitinae</taxon>
        <taxon>Hexamita</taxon>
    </lineage>
</organism>
<proteinExistence type="predicted"/>
<reference evidence="2 3" key="2">
    <citation type="submission" date="2024-07" db="EMBL/GenBank/DDBJ databases">
        <authorList>
            <person name="Akdeniz Z."/>
        </authorList>
    </citation>
    <scope>NUCLEOTIDE SEQUENCE [LARGE SCALE GENOMIC DNA]</scope>
</reference>
<keyword evidence="3" id="KW-1185">Reference proteome</keyword>
<accession>A0AA86QK33</accession>
<dbReference type="AlphaFoldDB" id="A0AA86QK33"/>
<dbReference type="EMBL" id="CATOUU010000849">
    <property type="protein sequence ID" value="CAI9954544.1"/>
    <property type="molecule type" value="Genomic_DNA"/>
</dbReference>
<evidence type="ECO:0000313" key="2">
    <source>
        <dbReference type="EMBL" id="CAL6023772.1"/>
    </source>
</evidence>
<reference evidence="1" key="1">
    <citation type="submission" date="2023-06" db="EMBL/GenBank/DDBJ databases">
        <authorList>
            <person name="Kurt Z."/>
        </authorList>
    </citation>
    <scope>NUCLEOTIDE SEQUENCE</scope>
</reference>